<gene>
    <name evidence="2" type="ORF">MUK42_36681</name>
</gene>
<sequence length="99" mass="11502">MYRILTRAGLVKRRGVRSVRDRRIDVAGIMRRSATAICPRSKPLYQRSIPPNKDNDGDLGYGKRRLPAIDPKKMRRNEESEERKTDKGRGFDLVFMHGF</sequence>
<accession>A0A9E7LAZ8</accession>
<dbReference type="EMBL" id="CP097511">
    <property type="protein sequence ID" value="URE46851.1"/>
    <property type="molecule type" value="Genomic_DNA"/>
</dbReference>
<proteinExistence type="predicted"/>
<dbReference type="AlphaFoldDB" id="A0A9E7LAZ8"/>
<evidence type="ECO:0000256" key="1">
    <source>
        <dbReference type="SAM" id="MobiDB-lite"/>
    </source>
</evidence>
<evidence type="ECO:0000313" key="3">
    <source>
        <dbReference type="Proteomes" id="UP001055439"/>
    </source>
</evidence>
<name>A0A9E7LAZ8_9LILI</name>
<feature type="compositionally biased region" description="Basic and acidic residues" evidence="1">
    <location>
        <begin position="70"/>
        <end position="90"/>
    </location>
</feature>
<keyword evidence="3" id="KW-1185">Reference proteome</keyword>
<dbReference type="Proteomes" id="UP001055439">
    <property type="component" value="Chromosome 9"/>
</dbReference>
<organism evidence="2 3">
    <name type="scientific">Musa troglodytarum</name>
    <name type="common">fe'i banana</name>
    <dbReference type="NCBI Taxonomy" id="320322"/>
    <lineage>
        <taxon>Eukaryota</taxon>
        <taxon>Viridiplantae</taxon>
        <taxon>Streptophyta</taxon>
        <taxon>Embryophyta</taxon>
        <taxon>Tracheophyta</taxon>
        <taxon>Spermatophyta</taxon>
        <taxon>Magnoliopsida</taxon>
        <taxon>Liliopsida</taxon>
        <taxon>Zingiberales</taxon>
        <taxon>Musaceae</taxon>
        <taxon>Musa</taxon>
    </lineage>
</organism>
<feature type="region of interest" description="Disordered" evidence="1">
    <location>
        <begin position="43"/>
        <end position="91"/>
    </location>
</feature>
<evidence type="ECO:0000313" key="2">
    <source>
        <dbReference type="EMBL" id="URE46851.1"/>
    </source>
</evidence>
<protein>
    <submittedName>
        <fullName evidence="2">Uncharacterized protein</fullName>
    </submittedName>
</protein>
<reference evidence="2" key="1">
    <citation type="submission" date="2022-05" db="EMBL/GenBank/DDBJ databases">
        <title>The Musa troglodytarum L. genome provides insights into the mechanism of non-climacteric behaviour and enrichment of carotenoids.</title>
        <authorList>
            <person name="Wang J."/>
        </authorList>
    </citation>
    <scope>NUCLEOTIDE SEQUENCE</scope>
    <source>
        <tissue evidence="2">Leaf</tissue>
    </source>
</reference>